<evidence type="ECO:0000256" key="2">
    <source>
        <dbReference type="PROSITE-ProRule" id="PRU00023"/>
    </source>
</evidence>
<dbReference type="Pfam" id="PF12796">
    <property type="entry name" value="Ank_2"/>
    <property type="match status" value="2"/>
</dbReference>
<organism evidence="4 5">
    <name type="scientific">Fusarium globosum</name>
    <dbReference type="NCBI Taxonomy" id="78864"/>
    <lineage>
        <taxon>Eukaryota</taxon>
        <taxon>Fungi</taxon>
        <taxon>Dikarya</taxon>
        <taxon>Ascomycota</taxon>
        <taxon>Pezizomycotina</taxon>
        <taxon>Sordariomycetes</taxon>
        <taxon>Hypocreomycetidae</taxon>
        <taxon>Hypocreales</taxon>
        <taxon>Nectriaceae</taxon>
        <taxon>Fusarium</taxon>
        <taxon>Fusarium fujikuroi species complex</taxon>
    </lineage>
</organism>
<feature type="repeat" description="ANK" evidence="2">
    <location>
        <begin position="431"/>
        <end position="463"/>
    </location>
</feature>
<dbReference type="Proteomes" id="UP000532311">
    <property type="component" value="Unassembled WGS sequence"/>
</dbReference>
<dbReference type="PANTHER" id="PTHR44167:SF29">
    <property type="entry name" value="SERINE_THREONINE PROTEIN KINASE-43"/>
    <property type="match status" value="1"/>
</dbReference>
<dbReference type="InterPro" id="IPR036770">
    <property type="entry name" value="Ankyrin_rpt-contain_sf"/>
</dbReference>
<proteinExistence type="inferred from homology"/>
<dbReference type="Gene3D" id="3.30.200.20">
    <property type="entry name" value="Phosphorylase Kinase, domain 1"/>
    <property type="match status" value="1"/>
</dbReference>
<dbReference type="InterPro" id="IPR002110">
    <property type="entry name" value="Ankyrin_rpt"/>
</dbReference>
<feature type="domain" description="Protein kinase" evidence="3">
    <location>
        <begin position="684"/>
        <end position="954"/>
    </location>
</feature>
<dbReference type="Pfam" id="PF07938">
    <property type="entry name" value="Fungal_lectin"/>
    <property type="match status" value="1"/>
</dbReference>
<dbReference type="CDD" id="cd00180">
    <property type="entry name" value="PKc"/>
    <property type="match status" value="2"/>
</dbReference>
<feature type="repeat" description="ANK" evidence="2">
    <location>
        <begin position="397"/>
        <end position="429"/>
    </location>
</feature>
<dbReference type="PRINTS" id="PR01415">
    <property type="entry name" value="ANKYRIN"/>
</dbReference>
<feature type="repeat" description="ANK" evidence="2">
    <location>
        <begin position="364"/>
        <end position="396"/>
    </location>
</feature>
<comment type="similarity">
    <text evidence="1">Belongs to the fungal fucose-specific lectin family.</text>
</comment>
<dbReference type="Gene3D" id="1.25.40.20">
    <property type="entry name" value="Ankyrin repeat-containing domain"/>
    <property type="match status" value="2"/>
</dbReference>
<dbReference type="PROSITE" id="PS00108">
    <property type="entry name" value="PROTEIN_KINASE_ST"/>
    <property type="match status" value="2"/>
</dbReference>
<dbReference type="InterPro" id="IPR012475">
    <property type="entry name" value="Fungal_lectin"/>
</dbReference>
<dbReference type="PROSITE" id="PS50088">
    <property type="entry name" value="ANK_REPEAT"/>
    <property type="match status" value="4"/>
</dbReference>
<dbReference type="SMART" id="SM00220">
    <property type="entry name" value="S_TKc"/>
    <property type="match status" value="2"/>
</dbReference>
<dbReference type="PANTHER" id="PTHR44167">
    <property type="entry name" value="OVARIAN-SPECIFIC SERINE/THREONINE-PROTEIN KINASE LOK-RELATED"/>
    <property type="match status" value="1"/>
</dbReference>
<evidence type="ECO:0000256" key="1">
    <source>
        <dbReference type="ARBA" id="ARBA00009042"/>
    </source>
</evidence>
<sequence>MASPSEKQFETYSSIKDIPFHSNGGVVNGVVDFGTLGNDSQLFARKTLDLRDKPESQVVAAKKVFDQELRNLRQAKHYHVTEVVMAYVLEDGVNNHLAFVMEKAEPLASIVGNYAFSTASKIDEKWFACLARVVAHIHQNSIRHRDIKPDNILYQEDRILLADFGLSRAGIGKTLSTTDVGMARSRTIRYCSPEIENGSSRGRAGDIFSLGAVFLEMCIARYHYNTEVKLPKFDTYAEGLAEVHDWISHRLKSSNEKEVAILELCSRMLEKEHDQRPEAFQVVEKLKTIGLVCQCIGEPDDKESKFLRACGKGDVSAVKQLLDEDQCLANTSGAIHRASTQGHSEVVEAILRCDSETVNVPDDARQTALHGAASYGHEAMAKKLLQYGASPTYPDEHGQTPFHYAAGHGHLSIAELLFEKDGTVLPMEDEDGQAPLHCAAKRGHEELVGWLLRKGPKVNHADKKGRVALHVASGFGSDAVVEMLLGAGANVNIVDSKGWTALHFVASGEENLNSRKKLAERLIQSGIDVVAVASGDKKDRCTASQLARDTDLRAILVVAESAATKSSKALAAEILPIRKYSESELECISKLLKDWKPRWLQVSRIYVVLSLIQIPDSDIGVAIDKCLHARISDAQLPLKKSTCSEILAPGHCSKFEKEQWRVLNETLQWGTHCNIDTDRWKASVDVEKELGKGVARTVYCVRRWNTDDRYALKIITRHENGDEGNTNTELSILRKMNHKNIVEFISSFTSPTSFGVFTRPVAECNLAVYLSDNSVGETKSKALASFLGCLTSAIYYLHYHAYIKHGDIKPENILVHQDRVILTDFGISTDWSRTLRTTEYGPTPATMLYCAPEVERKAFNDSSSDIWSLGCVFLEIVTVIKGKQVAGIRDYTYRRKETHSEWLNDLRNSPTKTDDVGDLPLSWISDMIDIRSESRPFAGTLLKRMQQGKLHKQLFGECCLHSAQEVMADKSPAKPLFSFLEGSSIGISSWRGEAHVFFQDSEGNIRQSTRRDYDADWSQRYLNNDVIGKGKLHTPIATTAWKQTEGLGQPTIRVYVIDDDNHVRERIWVPLGEWSDGNLNAKQVRTMPSSNLAVTSWGDGQVFLFYQAEDGTIKSLYQQAPENPWKFGPTVEGAASNSPLAVINFPMWDKHGIRFYFQQEDGMVLEAMWDNVADDFQRLSSQSHCDQGAVRIPATKGGQIAAVTWGSAGGIGLLEMRIYTSKDGGYYESPYSGYWNRTWRTVGNEAADKHIAMSREENETRIYFIENQRLRTTSC</sequence>
<reference evidence="4 5" key="1">
    <citation type="submission" date="2020-05" db="EMBL/GenBank/DDBJ databases">
        <title>Identification and distribution of gene clusters putatively required for synthesis of sphingolipid metabolism inhibitors in phylogenetically diverse species of the filamentous fungus Fusarium.</title>
        <authorList>
            <person name="Kim H.-S."/>
            <person name="Busman M."/>
            <person name="Brown D.W."/>
            <person name="Divon H."/>
            <person name="Uhlig S."/>
            <person name="Proctor R.H."/>
        </authorList>
    </citation>
    <scope>NUCLEOTIDE SEQUENCE [LARGE SCALE GENOMIC DNA]</scope>
    <source>
        <strain evidence="4 5">NRRL 26131</strain>
    </source>
</reference>
<protein>
    <submittedName>
        <fullName evidence="4">Serine threonine kinase</fullName>
    </submittedName>
</protein>
<evidence type="ECO:0000313" key="4">
    <source>
        <dbReference type="EMBL" id="KAF5720246.1"/>
    </source>
</evidence>
<accession>A0A8H5YZ93</accession>
<dbReference type="PROSITE" id="PS50011">
    <property type="entry name" value="PROTEIN_KINASE_DOM"/>
    <property type="match status" value="2"/>
</dbReference>
<evidence type="ECO:0000313" key="5">
    <source>
        <dbReference type="Proteomes" id="UP000532311"/>
    </source>
</evidence>
<evidence type="ECO:0000259" key="3">
    <source>
        <dbReference type="PROSITE" id="PS50011"/>
    </source>
</evidence>
<dbReference type="PROSITE" id="PS50297">
    <property type="entry name" value="ANK_REP_REGION"/>
    <property type="match status" value="4"/>
</dbReference>
<dbReference type="SUPFAM" id="SSF48403">
    <property type="entry name" value="Ankyrin repeat"/>
    <property type="match status" value="1"/>
</dbReference>
<dbReference type="GO" id="GO:0005737">
    <property type="term" value="C:cytoplasm"/>
    <property type="evidence" value="ECO:0007669"/>
    <property type="project" value="TreeGrafter"/>
</dbReference>
<keyword evidence="5" id="KW-1185">Reference proteome</keyword>
<name>A0A8H5YZ93_9HYPO</name>
<keyword evidence="4" id="KW-0418">Kinase</keyword>
<dbReference type="Pfam" id="PF00069">
    <property type="entry name" value="Pkinase"/>
    <property type="match status" value="2"/>
</dbReference>
<dbReference type="GO" id="GO:0005634">
    <property type="term" value="C:nucleus"/>
    <property type="evidence" value="ECO:0007669"/>
    <property type="project" value="TreeGrafter"/>
</dbReference>
<feature type="repeat" description="ANK" evidence="2">
    <location>
        <begin position="464"/>
        <end position="496"/>
    </location>
</feature>
<dbReference type="EMBL" id="JAAQPF010000021">
    <property type="protein sequence ID" value="KAF5720246.1"/>
    <property type="molecule type" value="Genomic_DNA"/>
</dbReference>
<comment type="caution">
    <text evidence="4">The sequence shown here is derived from an EMBL/GenBank/DDBJ whole genome shotgun (WGS) entry which is preliminary data.</text>
</comment>
<dbReference type="Gene3D" id="1.10.510.10">
    <property type="entry name" value="Transferase(Phosphotransferase) domain 1"/>
    <property type="match status" value="2"/>
</dbReference>
<dbReference type="InterPro" id="IPR000719">
    <property type="entry name" value="Prot_kinase_dom"/>
</dbReference>
<keyword evidence="4" id="KW-0808">Transferase</keyword>
<gene>
    <name evidence="4" type="ORF">FGLOB1_756</name>
</gene>
<dbReference type="SMART" id="SM00248">
    <property type="entry name" value="ANK"/>
    <property type="match status" value="6"/>
</dbReference>
<dbReference type="SUPFAM" id="SSF89372">
    <property type="entry name" value="Fucose-specific lectin"/>
    <property type="match status" value="1"/>
</dbReference>
<dbReference type="InterPro" id="IPR011009">
    <property type="entry name" value="Kinase-like_dom_sf"/>
</dbReference>
<dbReference type="AlphaFoldDB" id="A0A8H5YZ93"/>
<feature type="domain" description="Protein kinase" evidence="3">
    <location>
        <begin position="12"/>
        <end position="289"/>
    </location>
</feature>
<dbReference type="GO" id="GO:0005524">
    <property type="term" value="F:ATP binding"/>
    <property type="evidence" value="ECO:0007669"/>
    <property type="project" value="InterPro"/>
</dbReference>
<dbReference type="Gene3D" id="2.120.10.70">
    <property type="entry name" value="Fucose-specific lectin"/>
    <property type="match status" value="1"/>
</dbReference>
<dbReference type="GO" id="GO:0004674">
    <property type="term" value="F:protein serine/threonine kinase activity"/>
    <property type="evidence" value="ECO:0007669"/>
    <property type="project" value="TreeGrafter"/>
</dbReference>
<dbReference type="InterPro" id="IPR008271">
    <property type="entry name" value="Ser/Thr_kinase_AS"/>
</dbReference>
<dbReference type="GO" id="GO:0051598">
    <property type="term" value="P:meiotic recombination checkpoint signaling"/>
    <property type="evidence" value="ECO:0007669"/>
    <property type="project" value="TreeGrafter"/>
</dbReference>
<dbReference type="SUPFAM" id="SSF56112">
    <property type="entry name" value="Protein kinase-like (PK-like)"/>
    <property type="match status" value="2"/>
</dbReference>
<keyword evidence="2" id="KW-0040">ANK repeat</keyword>